<feature type="compositionally biased region" description="Basic and acidic residues" evidence="1">
    <location>
        <begin position="22"/>
        <end position="43"/>
    </location>
</feature>
<protein>
    <submittedName>
        <fullName evidence="2">Uncharacterized protein</fullName>
    </submittedName>
</protein>
<proteinExistence type="predicted"/>
<evidence type="ECO:0000256" key="1">
    <source>
        <dbReference type="SAM" id="MobiDB-lite"/>
    </source>
</evidence>
<evidence type="ECO:0000313" key="3">
    <source>
        <dbReference type="Proteomes" id="UP001161757"/>
    </source>
</evidence>
<feature type="compositionally biased region" description="Polar residues" evidence="1">
    <location>
        <begin position="89"/>
        <end position="109"/>
    </location>
</feature>
<feature type="compositionally biased region" description="Polar residues" evidence="1">
    <location>
        <begin position="58"/>
        <end position="68"/>
    </location>
</feature>
<dbReference type="EMBL" id="JAJGCB010000020">
    <property type="protein sequence ID" value="KAJ8988123.1"/>
    <property type="molecule type" value="Genomic_DNA"/>
</dbReference>
<feature type="compositionally biased region" description="Low complexity" evidence="1">
    <location>
        <begin position="46"/>
        <end position="57"/>
    </location>
</feature>
<organism evidence="2 3">
    <name type="scientific">Exophiala dermatitidis</name>
    <name type="common">Black yeast-like fungus</name>
    <name type="synonym">Wangiella dermatitidis</name>
    <dbReference type="NCBI Taxonomy" id="5970"/>
    <lineage>
        <taxon>Eukaryota</taxon>
        <taxon>Fungi</taxon>
        <taxon>Dikarya</taxon>
        <taxon>Ascomycota</taxon>
        <taxon>Pezizomycotina</taxon>
        <taxon>Eurotiomycetes</taxon>
        <taxon>Chaetothyriomycetidae</taxon>
        <taxon>Chaetothyriales</taxon>
        <taxon>Herpotrichiellaceae</taxon>
        <taxon>Exophiala</taxon>
    </lineage>
</organism>
<reference evidence="2" key="1">
    <citation type="submission" date="2023-01" db="EMBL/GenBank/DDBJ databases">
        <title>Exophiala dermititidis isolated from Cystic Fibrosis Patient.</title>
        <authorList>
            <person name="Kurbessoian T."/>
            <person name="Crocker A."/>
            <person name="Murante D."/>
            <person name="Hogan D.A."/>
            <person name="Stajich J.E."/>
        </authorList>
    </citation>
    <scope>NUCLEOTIDE SEQUENCE</scope>
    <source>
        <strain evidence="2">Ex8</strain>
    </source>
</reference>
<accession>A0AAN6IRU9</accession>
<sequence length="277" mass="30092">MSPDKSTQTEIAMTCATCDTTDAGHDGSDLSTKPEDRSQDTKGFEATTTTPATASAAQDQGVTEQTARVDSPTLPESPTLPSFDLDLLQPQTNQATGSATSETNTNTVTPYHYDSDSDDINDTNTPVLLRDPQTVTLAITIQVRAKSHQTITPQASTESSSSSSFTFTFTTSASNCTSLMSLRDLLVAKNSQSRSFLSLHLLNAAENNSLNLDQLVQDLDRATFKLEEDGHVATMNMTPARVDRSRAFPAAEYEAWFWRNVRRGHKASYGVQVNVLL</sequence>
<feature type="compositionally biased region" description="Low complexity" evidence="1">
    <location>
        <begin position="71"/>
        <end position="82"/>
    </location>
</feature>
<evidence type="ECO:0000313" key="2">
    <source>
        <dbReference type="EMBL" id="KAJ8988123.1"/>
    </source>
</evidence>
<feature type="region of interest" description="Disordered" evidence="1">
    <location>
        <begin position="15"/>
        <end position="119"/>
    </location>
</feature>
<dbReference type="Proteomes" id="UP001161757">
    <property type="component" value="Unassembled WGS sequence"/>
</dbReference>
<comment type="caution">
    <text evidence="2">The sequence shown here is derived from an EMBL/GenBank/DDBJ whole genome shotgun (WGS) entry which is preliminary data.</text>
</comment>
<gene>
    <name evidence="2" type="ORF">HRR80_007899</name>
</gene>
<name>A0AAN6IRU9_EXODE</name>
<dbReference type="AlphaFoldDB" id="A0AAN6IRU9"/>